<reference evidence="1" key="1">
    <citation type="journal article" date="2015" name="Nature">
        <title>Complex archaea that bridge the gap between prokaryotes and eukaryotes.</title>
        <authorList>
            <person name="Spang A."/>
            <person name="Saw J.H."/>
            <person name="Jorgensen S.L."/>
            <person name="Zaremba-Niedzwiedzka K."/>
            <person name="Martijn J."/>
            <person name="Lind A.E."/>
            <person name="van Eijk R."/>
            <person name="Schleper C."/>
            <person name="Guy L."/>
            <person name="Ettema T.J."/>
        </authorList>
    </citation>
    <scope>NUCLEOTIDE SEQUENCE</scope>
</reference>
<organism evidence="1">
    <name type="scientific">marine sediment metagenome</name>
    <dbReference type="NCBI Taxonomy" id="412755"/>
    <lineage>
        <taxon>unclassified sequences</taxon>
        <taxon>metagenomes</taxon>
        <taxon>ecological metagenomes</taxon>
    </lineage>
</organism>
<dbReference type="EMBL" id="LAZR01000057">
    <property type="protein sequence ID" value="KKN97454.1"/>
    <property type="molecule type" value="Genomic_DNA"/>
</dbReference>
<protein>
    <submittedName>
        <fullName evidence="1">Uncharacterized protein</fullName>
    </submittedName>
</protein>
<accession>A0A0F9V0E5</accession>
<sequence>MAILSQGSQVYVLAPTKADPSIFEVLTVPSATAFTPGGNPADQIEVTTLEDRDSRRYRAGLRTPGQASLTVNFDPSEAAHIRMFELSQMNPAPTLKWALGWSDGTEAPTVAIGGYDFVLSTARTWYTFEGYLSDVPFDMAANAVVTSAVTIQRSGAAGLTMKAA</sequence>
<proteinExistence type="predicted"/>
<evidence type="ECO:0000313" key="1">
    <source>
        <dbReference type="EMBL" id="KKN97454.1"/>
    </source>
</evidence>
<comment type="caution">
    <text evidence="1">The sequence shown here is derived from an EMBL/GenBank/DDBJ whole genome shotgun (WGS) entry which is preliminary data.</text>
</comment>
<dbReference type="AlphaFoldDB" id="A0A0F9V0E5"/>
<gene>
    <name evidence="1" type="ORF">LCGC14_0155730</name>
</gene>
<name>A0A0F9V0E5_9ZZZZ</name>
<dbReference type="Pfam" id="PF16460">
    <property type="entry name" value="Phage_TTP_11"/>
    <property type="match status" value="1"/>
</dbReference>
<dbReference type="InterPro" id="IPR032495">
    <property type="entry name" value="Phage_TTP_11"/>
</dbReference>
<dbReference type="Gene3D" id="4.10.410.40">
    <property type="match status" value="1"/>
</dbReference>